<dbReference type="CDD" id="cd07726">
    <property type="entry name" value="ST1585-like_MBL-fold"/>
    <property type="match status" value="1"/>
</dbReference>
<dbReference type="Gene3D" id="3.60.15.10">
    <property type="entry name" value="Ribonuclease Z/Hydroxyacylglutathione hydrolase-like"/>
    <property type="match status" value="1"/>
</dbReference>
<accession>A0A381QCT1</accession>
<feature type="non-terminal residue" evidence="2">
    <location>
        <position position="1"/>
    </location>
</feature>
<dbReference type="PANTHER" id="PTHR42951:SF4">
    <property type="entry name" value="ACYL-COENZYME A THIOESTERASE MBLAC2"/>
    <property type="match status" value="1"/>
</dbReference>
<organism evidence="2">
    <name type="scientific">marine metagenome</name>
    <dbReference type="NCBI Taxonomy" id="408172"/>
    <lineage>
        <taxon>unclassified sequences</taxon>
        <taxon>metagenomes</taxon>
        <taxon>ecological metagenomes</taxon>
    </lineage>
</organism>
<reference evidence="2" key="1">
    <citation type="submission" date="2018-05" db="EMBL/GenBank/DDBJ databases">
        <authorList>
            <person name="Lanie J.A."/>
            <person name="Ng W.-L."/>
            <person name="Kazmierczak K.M."/>
            <person name="Andrzejewski T.M."/>
            <person name="Davidsen T.M."/>
            <person name="Wayne K.J."/>
            <person name="Tettelin H."/>
            <person name="Glass J.I."/>
            <person name="Rusch D."/>
            <person name="Podicherti R."/>
            <person name="Tsui H.-C.T."/>
            <person name="Winkler M.E."/>
        </authorList>
    </citation>
    <scope>NUCLEOTIDE SEQUENCE</scope>
</reference>
<dbReference type="AlphaFoldDB" id="A0A381QCT1"/>
<evidence type="ECO:0000313" key="2">
    <source>
        <dbReference type="EMBL" id="SUZ76788.1"/>
    </source>
</evidence>
<dbReference type="InterPro" id="IPR050855">
    <property type="entry name" value="NDM-1-like"/>
</dbReference>
<feature type="domain" description="Metallo-beta-lactamase" evidence="1">
    <location>
        <begin position="23"/>
        <end position="217"/>
    </location>
</feature>
<dbReference type="Pfam" id="PF00753">
    <property type="entry name" value="Lactamase_B"/>
    <property type="match status" value="1"/>
</dbReference>
<proteinExistence type="predicted"/>
<dbReference type="SMART" id="SM00849">
    <property type="entry name" value="Lactamase_B"/>
    <property type="match status" value="1"/>
</dbReference>
<dbReference type="InterPro" id="IPR036866">
    <property type="entry name" value="RibonucZ/Hydroxyglut_hydro"/>
</dbReference>
<name>A0A381QCT1_9ZZZZ</name>
<dbReference type="PANTHER" id="PTHR42951">
    <property type="entry name" value="METALLO-BETA-LACTAMASE DOMAIN-CONTAINING"/>
    <property type="match status" value="1"/>
</dbReference>
<sequence>VELHRHSEQLVWFDLQPDGVAGFISIYIWLDEKNAIIETGPACGLENIMQGIAMAGLTPEEIDWVLPTHIHLDHFGGGGHLLRELPNAQALVHPKALKHVLDPQLLWEGSRAFLGQIAEMYGEPLPVAPDRVTVVEDGTVVDFGGTQLRALHTPGHASHHVAWVGDRDVFVGDALGLWYPGLDHAFPVTPPRYNHALALESLDRLAALDTEWLHYTHFGPRAARDGTAIAQVRREFEAWLTLIAEGIATGEDAAATTERLLAERPGLTQTEVSMGLHQAGTHLGSVRGMRGWLDAQL</sequence>
<dbReference type="InterPro" id="IPR001279">
    <property type="entry name" value="Metallo-B-lactamas"/>
</dbReference>
<gene>
    <name evidence="2" type="ORF">METZ01_LOCUS29642</name>
</gene>
<dbReference type="SUPFAM" id="SSF56281">
    <property type="entry name" value="Metallo-hydrolase/oxidoreductase"/>
    <property type="match status" value="1"/>
</dbReference>
<dbReference type="EMBL" id="UINC01001292">
    <property type="protein sequence ID" value="SUZ76788.1"/>
    <property type="molecule type" value="Genomic_DNA"/>
</dbReference>
<protein>
    <recommendedName>
        <fullName evidence="1">Metallo-beta-lactamase domain-containing protein</fullName>
    </recommendedName>
</protein>
<evidence type="ECO:0000259" key="1">
    <source>
        <dbReference type="SMART" id="SM00849"/>
    </source>
</evidence>
<dbReference type="InterPro" id="IPR037482">
    <property type="entry name" value="ST1585_MBL-fold"/>
</dbReference>